<dbReference type="AlphaFoldDB" id="A0A1Y1W6L8"/>
<dbReference type="InterPro" id="IPR037525">
    <property type="entry name" value="Velvet_dom"/>
</dbReference>
<dbReference type="PROSITE" id="PS51821">
    <property type="entry name" value="VELVET"/>
    <property type="match status" value="1"/>
</dbReference>
<protein>
    <recommendedName>
        <fullName evidence="6">Velvet domain-containing protein</fullName>
    </recommendedName>
</protein>
<feature type="region of interest" description="Disordered" evidence="5">
    <location>
        <begin position="1"/>
        <end position="20"/>
    </location>
</feature>
<dbReference type="Gene3D" id="2.60.40.3960">
    <property type="entry name" value="Velvet domain"/>
    <property type="match status" value="1"/>
</dbReference>
<evidence type="ECO:0000313" key="8">
    <source>
        <dbReference type="Proteomes" id="UP000193922"/>
    </source>
</evidence>
<dbReference type="EMBL" id="MCFD01000008">
    <property type="protein sequence ID" value="ORX69193.1"/>
    <property type="molecule type" value="Genomic_DNA"/>
</dbReference>
<dbReference type="STRING" id="61395.A0A1Y1W6L8"/>
<reference evidence="7 8" key="1">
    <citation type="submission" date="2016-07" db="EMBL/GenBank/DDBJ databases">
        <title>Pervasive Adenine N6-methylation of Active Genes in Fungi.</title>
        <authorList>
            <consortium name="DOE Joint Genome Institute"/>
            <person name="Mondo S.J."/>
            <person name="Dannebaum R.O."/>
            <person name="Kuo R.C."/>
            <person name="Labutti K."/>
            <person name="Haridas S."/>
            <person name="Kuo A."/>
            <person name="Salamov A."/>
            <person name="Ahrendt S.R."/>
            <person name="Lipzen A."/>
            <person name="Sullivan W."/>
            <person name="Andreopoulos W.B."/>
            <person name="Clum A."/>
            <person name="Lindquist E."/>
            <person name="Daum C."/>
            <person name="Ramamoorthy G.K."/>
            <person name="Gryganskyi A."/>
            <person name="Culley D."/>
            <person name="Magnuson J.K."/>
            <person name="James T.Y."/>
            <person name="O'Malley M.A."/>
            <person name="Stajich J.E."/>
            <person name="Spatafora J.W."/>
            <person name="Visel A."/>
            <person name="Grigoriev I.V."/>
        </authorList>
    </citation>
    <scope>NUCLEOTIDE SEQUENCE [LARGE SCALE GENOMIC DNA]</scope>
    <source>
        <strain evidence="7 8">ATCC 12442</strain>
    </source>
</reference>
<evidence type="ECO:0000313" key="7">
    <source>
        <dbReference type="EMBL" id="ORX69193.1"/>
    </source>
</evidence>
<dbReference type="InterPro" id="IPR038491">
    <property type="entry name" value="Velvet_dom_sf"/>
</dbReference>
<dbReference type="InterPro" id="IPR021740">
    <property type="entry name" value="Velvet"/>
</dbReference>
<evidence type="ECO:0000259" key="6">
    <source>
        <dbReference type="PROSITE" id="PS51821"/>
    </source>
</evidence>
<evidence type="ECO:0000256" key="1">
    <source>
        <dbReference type="ARBA" id="ARBA00004123"/>
    </source>
</evidence>
<proteinExistence type="predicted"/>
<dbReference type="GO" id="GO:0005634">
    <property type="term" value="C:nucleus"/>
    <property type="evidence" value="ECO:0007669"/>
    <property type="project" value="UniProtKB-SubCell"/>
</dbReference>
<dbReference type="Pfam" id="PF11754">
    <property type="entry name" value="Velvet"/>
    <property type="match status" value="2"/>
</dbReference>
<feature type="domain" description="Velvet" evidence="6">
    <location>
        <begin position="11"/>
        <end position="196"/>
    </location>
</feature>
<dbReference type="RefSeq" id="XP_040742925.1">
    <property type="nucleotide sequence ID" value="XM_040885120.1"/>
</dbReference>
<keyword evidence="4" id="KW-0539">Nucleus</keyword>
<evidence type="ECO:0000256" key="3">
    <source>
        <dbReference type="ARBA" id="ARBA00023163"/>
    </source>
</evidence>
<gene>
    <name evidence="7" type="ORF">DL89DRAFT_247260</name>
</gene>
<comment type="caution">
    <text evidence="7">The sequence shown here is derived from an EMBL/GenBank/DDBJ whole genome shotgun (WGS) entry which is preliminary data.</text>
</comment>
<evidence type="ECO:0000256" key="2">
    <source>
        <dbReference type="ARBA" id="ARBA00023015"/>
    </source>
</evidence>
<dbReference type="Proteomes" id="UP000193922">
    <property type="component" value="Unassembled WGS sequence"/>
</dbReference>
<dbReference type="GeneID" id="63801768"/>
<keyword evidence="3" id="KW-0804">Transcription</keyword>
<accession>A0A1Y1W6L8</accession>
<evidence type="ECO:0000256" key="4">
    <source>
        <dbReference type="ARBA" id="ARBA00023242"/>
    </source>
</evidence>
<comment type="subcellular location">
    <subcellularLocation>
        <location evidence="1">Nucleus</location>
    </subcellularLocation>
</comment>
<name>A0A1Y1W6L8_9FUNG</name>
<evidence type="ECO:0000256" key="5">
    <source>
        <dbReference type="SAM" id="MobiDB-lite"/>
    </source>
</evidence>
<keyword evidence="2" id="KW-0805">Transcription regulation</keyword>
<dbReference type="PANTHER" id="PTHR33572">
    <property type="entry name" value="SPORE DEVELOPMENT REGULATOR VOSA"/>
    <property type="match status" value="1"/>
</dbReference>
<dbReference type="OrthoDB" id="5599552at2759"/>
<keyword evidence="8" id="KW-1185">Reference proteome</keyword>
<organism evidence="7 8">
    <name type="scientific">Linderina pennispora</name>
    <dbReference type="NCBI Taxonomy" id="61395"/>
    <lineage>
        <taxon>Eukaryota</taxon>
        <taxon>Fungi</taxon>
        <taxon>Fungi incertae sedis</taxon>
        <taxon>Zoopagomycota</taxon>
        <taxon>Kickxellomycotina</taxon>
        <taxon>Kickxellomycetes</taxon>
        <taxon>Kickxellales</taxon>
        <taxon>Kickxellaceae</taxon>
        <taxon>Linderina</taxon>
    </lineage>
</organism>
<sequence length="211" mass="23502">MTHSDSPGGDEDHQQYSLTLIQQPKRARAMGVGERDRRPIDPCPIVQLEISTPEGAENVELLWQKTFVVHATLFDATKSHECSVSEDTPVMSDAEYQQTMIGSLVSSAHTIKIGGKYGCYFCFPDIRVRYAGTFTLQFSLISIPSTESDHVDSAKVLTHVFSDPFTVYSMRDFPGVDESTELSRLFNAQGVAIPIRNKGRLKLPDDDEQQS</sequence>